<gene>
    <name evidence="13" type="ORF">OLC1_LOCUS13429</name>
</gene>
<dbReference type="Gene3D" id="1.10.510.10">
    <property type="entry name" value="Transferase(Phosphotransferase) domain 1"/>
    <property type="match status" value="3"/>
</dbReference>
<dbReference type="PANTHER" id="PTHR48006:SF102">
    <property type="entry name" value="LEUCINE-RICH REPEAT-CONTAINING PROTEIN DDB_G0281931-RELATED"/>
    <property type="match status" value="1"/>
</dbReference>
<dbReference type="FunFam" id="3.30.200.20:FF:000015">
    <property type="entry name" value="Somatic embryogenesis receptor kinase 1"/>
    <property type="match status" value="1"/>
</dbReference>
<dbReference type="PROSITE" id="PS00107">
    <property type="entry name" value="PROTEIN_KINASE_ATP"/>
    <property type="match status" value="1"/>
</dbReference>
<dbReference type="Pfam" id="PF00069">
    <property type="entry name" value="Pkinase"/>
    <property type="match status" value="2"/>
</dbReference>
<dbReference type="AlphaFoldDB" id="A0AAV1DCC5"/>
<keyword evidence="3" id="KW-0723">Serine/threonine-protein kinase</keyword>
<dbReference type="SUPFAM" id="SSF56112">
    <property type="entry name" value="Protein kinase-like (PK-like)"/>
    <property type="match status" value="3"/>
</dbReference>
<name>A0AAV1DCC5_OLDCO</name>
<dbReference type="PROSITE" id="PS00108">
    <property type="entry name" value="PROTEIN_KINASE_ST"/>
    <property type="match status" value="1"/>
</dbReference>
<evidence type="ECO:0000259" key="11">
    <source>
        <dbReference type="PROSITE" id="PS50011"/>
    </source>
</evidence>
<dbReference type="FunFam" id="1.10.510.10:FF:000448">
    <property type="entry name" value="Putative LRR receptor-like serine/threonine-protein kinase"/>
    <property type="match status" value="1"/>
</dbReference>
<dbReference type="FunFam" id="3.30.200.20:FF:000433">
    <property type="entry name" value="Predicted protein"/>
    <property type="match status" value="1"/>
</dbReference>
<dbReference type="InterPro" id="IPR008271">
    <property type="entry name" value="Ser/Thr_kinase_AS"/>
</dbReference>
<evidence type="ECO:0000256" key="6">
    <source>
        <dbReference type="ARBA" id="ARBA00022777"/>
    </source>
</evidence>
<dbReference type="FunFam" id="1.10.510.10:FF:000603">
    <property type="entry name" value="Receptor like protein kinase S.2"/>
    <property type="match status" value="1"/>
</dbReference>
<evidence type="ECO:0000256" key="4">
    <source>
        <dbReference type="ARBA" id="ARBA00022679"/>
    </source>
</evidence>
<evidence type="ECO:0000256" key="1">
    <source>
        <dbReference type="ARBA" id="ARBA00004479"/>
    </source>
</evidence>
<dbReference type="GO" id="GO:0004674">
    <property type="term" value="F:protein serine/threonine kinase activity"/>
    <property type="evidence" value="ECO:0007669"/>
    <property type="project" value="UniProtKB-KW"/>
</dbReference>
<dbReference type="Pfam" id="PF07714">
    <property type="entry name" value="PK_Tyr_Ser-Thr"/>
    <property type="match status" value="1"/>
</dbReference>
<dbReference type="PROSITE" id="PS50042">
    <property type="entry name" value="CNMP_BINDING_3"/>
    <property type="match status" value="1"/>
</dbReference>
<dbReference type="Proteomes" id="UP001161247">
    <property type="component" value="Chromosome 4"/>
</dbReference>
<dbReference type="GO" id="GO:0005524">
    <property type="term" value="F:ATP binding"/>
    <property type="evidence" value="ECO:0007669"/>
    <property type="project" value="UniProtKB-UniRule"/>
</dbReference>
<dbReference type="InterPro" id="IPR000719">
    <property type="entry name" value="Prot_kinase_dom"/>
</dbReference>
<evidence type="ECO:0000256" key="7">
    <source>
        <dbReference type="ARBA" id="ARBA00022840"/>
    </source>
</evidence>
<dbReference type="PROSITE" id="PS50011">
    <property type="entry name" value="PROTEIN_KINASE_DOM"/>
    <property type="match status" value="3"/>
</dbReference>
<feature type="domain" description="Protein kinase" evidence="11">
    <location>
        <begin position="158"/>
        <end position="440"/>
    </location>
</feature>
<dbReference type="InterPro" id="IPR051824">
    <property type="entry name" value="LRR_Rcpt-Like_S/T_Kinase"/>
</dbReference>
<dbReference type="FunFam" id="1.10.510.10:FF:000095">
    <property type="entry name" value="protein STRUBBELIG-RECEPTOR FAMILY 8"/>
    <property type="match status" value="1"/>
</dbReference>
<feature type="binding site" evidence="10">
    <location>
        <position position="880"/>
    </location>
    <ligand>
        <name>ATP</name>
        <dbReference type="ChEBI" id="CHEBI:30616"/>
    </ligand>
</feature>
<evidence type="ECO:0000256" key="10">
    <source>
        <dbReference type="PROSITE-ProRule" id="PRU10141"/>
    </source>
</evidence>
<keyword evidence="4" id="KW-0808">Transferase</keyword>
<keyword evidence="14" id="KW-1185">Reference proteome</keyword>
<accession>A0AAV1DCC5</accession>
<evidence type="ECO:0000313" key="14">
    <source>
        <dbReference type="Proteomes" id="UP001161247"/>
    </source>
</evidence>
<evidence type="ECO:0000256" key="9">
    <source>
        <dbReference type="ARBA" id="ARBA00048679"/>
    </source>
</evidence>
<feature type="domain" description="Protein kinase" evidence="11">
    <location>
        <begin position="852"/>
        <end position="1153"/>
    </location>
</feature>
<organism evidence="13 14">
    <name type="scientific">Oldenlandia corymbosa var. corymbosa</name>
    <dbReference type="NCBI Taxonomy" id="529605"/>
    <lineage>
        <taxon>Eukaryota</taxon>
        <taxon>Viridiplantae</taxon>
        <taxon>Streptophyta</taxon>
        <taxon>Embryophyta</taxon>
        <taxon>Tracheophyta</taxon>
        <taxon>Spermatophyta</taxon>
        <taxon>Magnoliopsida</taxon>
        <taxon>eudicotyledons</taxon>
        <taxon>Gunneridae</taxon>
        <taxon>Pentapetalae</taxon>
        <taxon>asterids</taxon>
        <taxon>lamiids</taxon>
        <taxon>Gentianales</taxon>
        <taxon>Rubiaceae</taxon>
        <taxon>Rubioideae</taxon>
        <taxon>Spermacoceae</taxon>
        <taxon>Hedyotis-Oldenlandia complex</taxon>
        <taxon>Oldenlandia</taxon>
    </lineage>
</organism>
<feature type="domain" description="Cyclic nucleotide-binding" evidence="12">
    <location>
        <begin position="130"/>
        <end position="199"/>
    </location>
</feature>
<dbReference type="SMART" id="SM00220">
    <property type="entry name" value="S_TKc"/>
    <property type="match status" value="2"/>
</dbReference>
<comment type="catalytic activity">
    <reaction evidence="9">
        <text>L-seryl-[protein] + ATP = O-phospho-L-seryl-[protein] + ADP + H(+)</text>
        <dbReference type="Rhea" id="RHEA:17989"/>
        <dbReference type="Rhea" id="RHEA-COMP:9863"/>
        <dbReference type="Rhea" id="RHEA-COMP:11604"/>
        <dbReference type="ChEBI" id="CHEBI:15378"/>
        <dbReference type="ChEBI" id="CHEBI:29999"/>
        <dbReference type="ChEBI" id="CHEBI:30616"/>
        <dbReference type="ChEBI" id="CHEBI:83421"/>
        <dbReference type="ChEBI" id="CHEBI:456216"/>
        <dbReference type="EC" id="2.7.11.1"/>
    </reaction>
</comment>
<protein>
    <recommendedName>
        <fullName evidence="2">non-specific serine/threonine protein kinase</fullName>
        <ecNumber evidence="2">2.7.11.1</ecNumber>
    </recommendedName>
</protein>
<evidence type="ECO:0000256" key="3">
    <source>
        <dbReference type="ARBA" id="ARBA00022527"/>
    </source>
</evidence>
<dbReference type="EC" id="2.7.11.1" evidence="2"/>
<comment type="subcellular location">
    <subcellularLocation>
        <location evidence="1">Membrane</location>
        <topology evidence="1">Single-pass type I membrane protein</topology>
    </subcellularLocation>
</comment>
<evidence type="ECO:0000256" key="5">
    <source>
        <dbReference type="ARBA" id="ARBA00022741"/>
    </source>
</evidence>
<keyword evidence="7 10" id="KW-0067">ATP-binding</keyword>
<dbReference type="InterPro" id="IPR000595">
    <property type="entry name" value="cNMP-bd_dom"/>
</dbReference>
<dbReference type="PANTHER" id="PTHR48006">
    <property type="entry name" value="LEUCINE-RICH REPEAT-CONTAINING PROTEIN DDB_G0281931-RELATED"/>
    <property type="match status" value="1"/>
</dbReference>
<evidence type="ECO:0000313" key="13">
    <source>
        <dbReference type="EMBL" id="CAI9104518.1"/>
    </source>
</evidence>
<dbReference type="InterPro" id="IPR001245">
    <property type="entry name" value="Ser-Thr/Tyr_kinase_cat_dom"/>
</dbReference>
<keyword evidence="6" id="KW-0418">Kinase</keyword>
<evidence type="ECO:0000256" key="8">
    <source>
        <dbReference type="ARBA" id="ARBA00047899"/>
    </source>
</evidence>
<dbReference type="InterPro" id="IPR017441">
    <property type="entry name" value="Protein_kinase_ATP_BS"/>
</dbReference>
<dbReference type="Gene3D" id="3.30.200.20">
    <property type="entry name" value="Phosphorylase Kinase, domain 1"/>
    <property type="match status" value="3"/>
</dbReference>
<proteinExistence type="predicted"/>
<dbReference type="EMBL" id="OX459121">
    <property type="protein sequence ID" value="CAI9104518.1"/>
    <property type="molecule type" value="Genomic_DNA"/>
</dbReference>
<feature type="domain" description="Protein kinase" evidence="11">
    <location>
        <begin position="516"/>
        <end position="808"/>
    </location>
</feature>
<evidence type="ECO:0000256" key="2">
    <source>
        <dbReference type="ARBA" id="ARBA00012513"/>
    </source>
</evidence>
<dbReference type="InterPro" id="IPR011009">
    <property type="entry name" value="Kinase-like_dom_sf"/>
</dbReference>
<reference evidence="13" key="1">
    <citation type="submission" date="2023-03" db="EMBL/GenBank/DDBJ databases">
        <authorList>
            <person name="Julca I."/>
        </authorList>
    </citation>
    <scope>NUCLEOTIDE SEQUENCE</scope>
</reference>
<keyword evidence="5 10" id="KW-0547">Nucleotide-binding</keyword>
<dbReference type="GO" id="GO:0016020">
    <property type="term" value="C:membrane"/>
    <property type="evidence" value="ECO:0007669"/>
    <property type="project" value="UniProtKB-SubCell"/>
</dbReference>
<comment type="catalytic activity">
    <reaction evidence="8">
        <text>L-threonyl-[protein] + ATP = O-phospho-L-threonyl-[protein] + ADP + H(+)</text>
        <dbReference type="Rhea" id="RHEA:46608"/>
        <dbReference type="Rhea" id="RHEA-COMP:11060"/>
        <dbReference type="Rhea" id="RHEA-COMP:11605"/>
        <dbReference type="ChEBI" id="CHEBI:15378"/>
        <dbReference type="ChEBI" id="CHEBI:30013"/>
        <dbReference type="ChEBI" id="CHEBI:30616"/>
        <dbReference type="ChEBI" id="CHEBI:61977"/>
        <dbReference type="ChEBI" id="CHEBI:456216"/>
        <dbReference type="EC" id="2.7.11.1"/>
    </reaction>
</comment>
<sequence length="1196" mass="134648">MLHENEPVNLGKRLAHSPLSVNTWIISGGLQPNQHSHYHGSLLALAPFLNQLSSYPRKYSLILLFYVVSWSEMPAVYDNWDRLVRAVLRREDYLEIALRAPSDLSQASSSFSSLSASSSFNFISPSDDYQVPSLDFSKLSSVGDPLTFRQIVQATDYLSSSNLIKNGRFGDLFYGVLEGGIQVVVQKLDLSSPQKVSFLKSEIEFFSNHSHPRFVPLLGHCLENWSHKFLVYKYMPNKDLFTCLFKKTESAANSPSTMLDWKSRLKVATGVAQALCYLHHECVPPLVHRNVKASSILIDENYDGYIGSFAEVCADNKDRNRRKISKILRLPKGSEQGASDVYSFGKILLQLVTGVPLFSNKTNSRAPRLMEDILPCITTYNKELFLNIMDPSLSMEEHLVNDVWAVAVVAKACLSPNASKRPLMKNVVKALEDSKSEELIQIATTPRMMILPDESESGMPQVTPNEIYVDSWTDLWNGQSSSATQIEEAYRNIETEASPTLRVFSVEELRAATKNFRSDSLVGVGGFGRVYKGQLAKKSVSNSDRLKNLLPSRWYTIVKLEAHRTFPYTKFYTQNDLTMLGKLSHPNLIKLHGYCSEDKELLLVYEYMPKHNSLSNHLFREGSSIQPLSWDIRLKVLTGAARGLAFLHASEGEVVFRDFKSSSVLLDSSYNVKLSEFAFAGMGPPANDTHVTTRTVGTYGYASPEYMKTGHTNVKSDVYGFGVVMVEVLSGLRAFEVTRAKGQQNLVDWFRPLLSDRGKIKTIMDSRLEGKYCQEATVVVAQLAQTCLSYIPNARPSMQQVLETLERIESFQEKEQYRGQTRMNSLDHFFLPTHTLLEQFFLLELEIATLNFSNKNVIGRGGFGKVYKGRLADGSLVAVKRLKEERTLGGELQFQIELEMGNMAIHQNLLRLRGFCVTSTERLLVYPFMANLSVSSCLRERPETQPPLDWPIRRRIALDVARGLAYLHECNPRIIHRDVKAANIFLNEEFEAVVGDFGLSKLMDINDTDVSSDRWGTNYHVAPMYNEGDSHVTTAVRGTIGHIAPEYLSTGKASVKTDVFGYGITLLELLTGQRAFDLARLANDDDVMLLDWVRGLFMGNQLEALLDGDLQGNYVEDEVEQLIKLALLCTQNSPTDRPKMSEVVRMLEGDDGLAERWEKWQEEQMIPEQAYHAITDWTIVDSTSFLPSEELSGGPR</sequence>
<evidence type="ECO:0000259" key="12">
    <source>
        <dbReference type="PROSITE" id="PS50042"/>
    </source>
</evidence>